<dbReference type="PANTHER" id="PTHR43667:SF2">
    <property type="entry name" value="FATTY ACID C-METHYL TRANSFERASE"/>
    <property type="match status" value="1"/>
</dbReference>
<dbReference type="Pfam" id="PF02353">
    <property type="entry name" value="CMAS"/>
    <property type="match status" value="1"/>
</dbReference>
<dbReference type="Proteomes" id="UP000183940">
    <property type="component" value="Unassembled WGS sequence"/>
</dbReference>
<dbReference type="PANTHER" id="PTHR43667">
    <property type="entry name" value="CYCLOPROPANE-FATTY-ACYL-PHOSPHOLIPID SYNTHASE"/>
    <property type="match status" value="1"/>
</dbReference>
<dbReference type="GO" id="GO:0032259">
    <property type="term" value="P:methylation"/>
    <property type="evidence" value="ECO:0007669"/>
    <property type="project" value="UniProtKB-KW"/>
</dbReference>
<evidence type="ECO:0000313" key="2">
    <source>
        <dbReference type="Proteomes" id="UP000183940"/>
    </source>
</evidence>
<dbReference type="AlphaFoldDB" id="A0A1L9QWG3"/>
<dbReference type="InterPro" id="IPR050723">
    <property type="entry name" value="CFA/CMAS"/>
</dbReference>
<organism evidence="1 2">
    <name type="scientific">Roseofilum reptotaenium AO1-A</name>
    <dbReference type="NCBI Taxonomy" id="1925591"/>
    <lineage>
        <taxon>Bacteria</taxon>
        <taxon>Bacillati</taxon>
        <taxon>Cyanobacteriota</taxon>
        <taxon>Cyanophyceae</taxon>
        <taxon>Desertifilales</taxon>
        <taxon>Desertifilaceae</taxon>
        <taxon>Roseofilum</taxon>
    </lineage>
</organism>
<gene>
    <name evidence="1" type="ORF">BI308_02900</name>
</gene>
<dbReference type="GO" id="GO:0008168">
    <property type="term" value="F:methyltransferase activity"/>
    <property type="evidence" value="ECO:0007669"/>
    <property type="project" value="UniProtKB-KW"/>
</dbReference>
<dbReference type="SUPFAM" id="SSF53335">
    <property type="entry name" value="S-adenosyl-L-methionine-dependent methyltransferases"/>
    <property type="match status" value="1"/>
</dbReference>
<sequence>MNTRSETNCDLDRFYSAESVSEWQEIIGGDLHYHFGYFRGSEDLETGLKQTVRNFYPYIPAGTRVLDIGCGWGGPAKMLISDRNCSVTGISLSSTQVEYCQSLGLNVWQQDLELETEEIRGEYDLIFCLEMMSHIRNKARLLERLRSLAPRLLLSVNCITDNYWGERTTFGESMELCTVSELTQYLEQAGWQINYIKNKRFQSLRTIALWKENLDRVYGDRQPPGQLAILRALVDAALRDPVGWCQSFPLIDIVAER</sequence>
<dbReference type="STRING" id="1925591.BI308_02900"/>
<name>A0A1L9QWG3_9CYAN</name>
<keyword evidence="2" id="KW-1185">Reference proteome</keyword>
<dbReference type="Gene3D" id="3.40.50.150">
    <property type="entry name" value="Vaccinia Virus protein VP39"/>
    <property type="match status" value="1"/>
</dbReference>
<dbReference type="CDD" id="cd02440">
    <property type="entry name" value="AdoMet_MTases"/>
    <property type="match status" value="1"/>
</dbReference>
<accession>A0A1L9QWG3</accession>
<proteinExistence type="predicted"/>
<reference evidence="1" key="1">
    <citation type="submission" date="2016-10" db="EMBL/GenBank/DDBJ databases">
        <title>CRISPR-Cas defence system in Roseofilum reptotaenium: evidence of a bacteriophage-cyanobacterium arms race in the coral black band disease.</title>
        <authorList>
            <person name="Buerger P."/>
            <person name="Wood-Charlson E.M."/>
            <person name="Weynberg K.D."/>
            <person name="Willis B."/>
            <person name="Van Oppen M.J."/>
        </authorList>
    </citation>
    <scope>NUCLEOTIDE SEQUENCE [LARGE SCALE GENOMIC DNA]</scope>
    <source>
        <strain evidence="1">AO1-A</strain>
    </source>
</reference>
<keyword evidence="1" id="KW-0489">Methyltransferase</keyword>
<evidence type="ECO:0000313" key="1">
    <source>
        <dbReference type="EMBL" id="OJJ27020.1"/>
    </source>
</evidence>
<protein>
    <submittedName>
        <fullName evidence="1">Methyltransferase</fullName>
    </submittedName>
</protein>
<dbReference type="InterPro" id="IPR029063">
    <property type="entry name" value="SAM-dependent_MTases_sf"/>
</dbReference>
<keyword evidence="1" id="KW-0808">Transferase</keyword>
<dbReference type="EMBL" id="MLAW01000003">
    <property type="protein sequence ID" value="OJJ27020.1"/>
    <property type="molecule type" value="Genomic_DNA"/>
</dbReference>
<comment type="caution">
    <text evidence="1">The sequence shown here is derived from an EMBL/GenBank/DDBJ whole genome shotgun (WGS) entry which is preliminary data.</text>
</comment>